<dbReference type="InterPro" id="IPR036390">
    <property type="entry name" value="WH_DNA-bd_sf"/>
</dbReference>
<dbReference type="PANTHER" id="PTHR30319">
    <property type="entry name" value="PHENYLACETIC ACID REGULATOR-RELATED TRANSCRIPTIONAL REPRESSOR"/>
    <property type="match status" value="1"/>
</dbReference>
<evidence type="ECO:0000313" key="4">
    <source>
        <dbReference type="Proteomes" id="UP001627408"/>
    </source>
</evidence>
<dbReference type="EMBL" id="JBHDIY010000002">
    <property type="protein sequence ID" value="MFL4469304.1"/>
    <property type="molecule type" value="Genomic_DNA"/>
</dbReference>
<comment type="caution">
    <text evidence="3">The sequence shown here is derived from an EMBL/GenBank/DDBJ whole genome shotgun (WGS) entry which is preliminary data.</text>
</comment>
<accession>A0ABW8URF7</accession>
<feature type="domain" description="Transcriptional repressor PaaX-like N-terminal" evidence="1">
    <location>
        <begin position="2"/>
        <end position="61"/>
    </location>
</feature>
<dbReference type="Pfam" id="PF07848">
    <property type="entry name" value="PaaX"/>
    <property type="match status" value="1"/>
</dbReference>
<keyword evidence="4" id="KW-1185">Reference proteome</keyword>
<evidence type="ECO:0000259" key="2">
    <source>
        <dbReference type="Pfam" id="PF08223"/>
    </source>
</evidence>
<dbReference type="InterPro" id="IPR013225">
    <property type="entry name" value="PaaX_C"/>
</dbReference>
<dbReference type="Gene3D" id="3.30.70.2670">
    <property type="match status" value="1"/>
</dbReference>
<proteinExistence type="predicted"/>
<protein>
    <submittedName>
        <fullName evidence="3">PaaX family transcriptional regulator C-terminal domain-containing protein</fullName>
    </submittedName>
</protein>
<evidence type="ECO:0000259" key="1">
    <source>
        <dbReference type="Pfam" id="PF07848"/>
    </source>
</evidence>
<dbReference type="InterPro" id="IPR012906">
    <property type="entry name" value="PaaX-like_N"/>
</dbReference>
<dbReference type="RefSeq" id="WP_407594167.1">
    <property type="nucleotide sequence ID" value="NZ_JBHDIY010000002.1"/>
</dbReference>
<dbReference type="Gene3D" id="1.20.58.1460">
    <property type="match status" value="1"/>
</dbReference>
<dbReference type="SUPFAM" id="SSF46785">
    <property type="entry name" value="Winged helix' DNA-binding domain"/>
    <property type="match status" value="1"/>
</dbReference>
<gene>
    <name evidence="3" type="ORF">ACERZ8_05255</name>
</gene>
<organism evidence="3 4">
    <name type="scientific">Tateyamaria armeniaca</name>
    <dbReference type="NCBI Taxonomy" id="2518930"/>
    <lineage>
        <taxon>Bacteria</taxon>
        <taxon>Pseudomonadati</taxon>
        <taxon>Pseudomonadota</taxon>
        <taxon>Alphaproteobacteria</taxon>
        <taxon>Rhodobacterales</taxon>
        <taxon>Roseobacteraceae</taxon>
        <taxon>Tateyamaria</taxon>
    </lineage>
</organism>
<sequence length="228" mass="25138">MTVFGDLAPDGPLDGPTLSRLMHGIGIKPEATRVALHRLRADGWITSHKQGRISAHSLTPKGQKDSIAARPRIYGQPDTEGQSAKLVLMPEPGTDLNPTDFAQVAPRLYVCAQDTPVPDGAMILAPQEFPPWIARDMESDSLRASYAALFSVLEKIEADMNDTGHLSAHDIALLRVMIVHAWRRLALKHPMLPRDAHSPDWRGHACGTLVTKLLDRYPRPSREQLKAT</sequence>
<evidence type="ECO:0000313" key="3">
    <source>
        <dbReference type="EMBL" id="MFL4469304.1"/>
    </source>
</evidence>
<feature type="domain" description="Transcriptional repressor PaaX-like C-terminal" evidence="2">
    <location>
        <begin position="140"/>
        <end position="225"/>
    </location>
</feature>
<dbReference type="Gene3D" id="1.10.10.10">
    <property type="entry name" value="Winged helix-like DNA-binding domain superfamily/Winged helix DNA-binding domain"/>
    <property type="match status" value="1"/>
</dbReference>
<dbReference type="Pfam" id="PF08223">
    <property type="entry name" value="PaaX_C"/>
    <property type="match status" value="1"/>
</dbReference>
<dbReference type="InterPro" id="IPR036388">
    <property type="entry name" value="WH-like_DNA-bd_sf"/>
</dbReference>
<dbReference type="Proteomes" id="UP001627408">
    <property type="component" value="Unassembled WGS sequence"/>
</dbReference>
<name>A0ABW8URF7_9RHOB</name>
<dbReference type="PANTHER" id="PTHR30319:SF1">
    <property type="entry name" value="TRANSCRIPTIONAL REPRESSOR PAAX"/>
    <property type="match status" value="1"/>
</dbReference>
<reference evidence="3 4" key="1">
    <citation type="submission" date="2024-08" db="EMBL/GenBank/DDBJ databases">
        <title>Tateyamaria sp. nov., isolated from marine algae.</title>
        <authorList>
            <person name="Choi B.J."/>
            <person name="Kim J.M."/>
            <person name="Lee J.K."/>
            <person name="Choi D.G."/>
            <person name="Bayburt H."/>
            <person name="Baek J.H."/>
            <person name="Han D.M."/>
            <person name="Jeon C.O."/>
        </authorList>
    </citation>
    <scope>NUCLEOTIDE SEQUENCE [LARGE SCALE GENOMIC DNA]</scope>
    <source>
        <strain evidence="3 4">KMU-156</strain>
    </source>
</reference>